<evidence type="ECO:0000256" key="8">
    <source>
        <dbReference type="SAM" id="Phobius"/>
    </source>
</evidence>
<dbReference type="SMART" id="SM00793">
    <property type="entry name" value="AgrB"/>
    <property type="match status" value="1"/>
</dbReference>
<keyword evidence="2" id="KW-0673">Quorum sensing</keyword>
<dbReference type="Pfam" id="PF04647">
    <property type="entry name" value="AgrB"/>
    <property type="match status" value="1"/>
</dbReference>
<gene>
    <name evidence="9" type="ORF">SAMN02745906_1430</name>
</gene>
<feature type="transmembrane region" description="Helical" evidence="8">
    <location>
        <begin position="43"/>
        <end position="68"/>
    </location>
</feature>
<dbReference type="Proteomes" id="UP000198970">
    <property type="component" value="Chromosome I"/>
</dbReference>
<evidence type="ECO:0000256" key="4">
    <source>
        <dbReference type="ARBA" id="ARBA00022692"/>
    </source>
</evidence>
<dbReference type="EMBL" id="LT630003">
    <property type="protein sequence ID" value="SET72665.1"/>
    <property type="molecule type" value="Genomic_DNA"/>
</dbReference>
<protein>
    <submittedName>
        <fullName evidence="9">Accessory gene regulator B</fullName>
    </submittedName>
</protein>
<organism evidence="9 10">
    <name type="scientific">Lacrimispora sphenoides JCM 1415</name>
    <dbReference type="NCBI Taxonomy" id="1297793"/>
    <lineage>
        <taxon>Bacteria</taxon>
        <taxon>Bacillati</taxon>
        <taxon>Bacillota</taxon>
        <taxon>Clostridia</taxon>
        <taxon>Lachnospirales</taxon>
        <taxon>Lachnospiraceae</taxon>
        <taxon>Lacrimispora</taxon>
    </lineage>
</organism>
<name>A0ABY1C635_9FIRM</name>
<keyword evidence="7 8" id="KW-0472">Membrane</keyword>
<keyword evidence="10" id="KW-1185">Reference proteome</keyword>
<evidence type="ECO:0000256" key="1">
    <source>
        <dbReference type="ARBA" id="ARBA00022475"/>
    </source>
</evidence>
<feature type="transmembrane region" description="Helical" evidence="8">
    <location>
        <begin position="143"/>
        <end position="161"/>
    </location>
</feature>
<evidence type="ECO:0000256" key="6">
    <source>
        <dbReference type="ARBA" id="ARBA00022989"/>
    </source>
</evidence>
<keyword evidence="3" id="KW-0645">Protease</keyword>
<reference evidence="9 10" key="1">
    <citation type="submission" date="2016-10" db="EMBL/GenBank/DDBJ databases">
        <authorList>
            <person name="Varghese N."/>
            <person name="Submissions S."/>
        </authorList>
    </citation>
    <scope>NUCLEOTIDE SEQUENCE [LARGE SCALE GENOMIC DNA]</scope>
    <source>
        <strain evidence="9 10">ATCC 19403</strain>
    </source>
</reference>
<feature type="transmembrane region" description="Helical" evidence="8">
    <location>
        <begin position="80"/>
        <end position="101"/>
    </location>
</feature>
<keyword evidence="6 8" id="KW-1133">Transmembrane helix</keyword>
<evidence type="ECO:0000256" key="7">
    <source>
        <dbReference type="ARBA" id="ARBA00023136"/>
    </source>
</evidence>
<evidence type="ECO:0000256" key="5">
    <source>
        <dbReference type="ARBA" id="ARBA00022801"/>
    </source>
</evidence>
<accession>A0ABY1C635</accession>
<evidence type="ECO:0000256" key="3">
    <source>
        <dbReference type="ARBA" id="ARBA00022670"/>
    </source>
</evidence>
<feature type="transmembrane region" description="Helical" evidence="8">
    <location>
        <begin position="107"/>
        <end position="123"/>
    </location>
</feature>
<evidence type="ECO:0000313" key="10">
    <source>
        <dbReference type="Proteomes" id="UP000198970"/>
    </source>
</evidence>
<evidence type="ECO:0000256" key="2">
    <source>
        <dbReference type="ARBA" id="ARBA00022654"/>
    </source>
</evidence>
<keyword evidence="1" id="KW-1003">Cell membrane</keyword>
<keyword evidence="4 8" id="KW-0812">Transmembrane</keyword>
<proteinExistence type="predicted"/>
<sequence>MIITRFSVVLCSLLNKINPRSEEDNIAIQYGFELILDNIIKLLFLQILGIFLGKGFETFIILFSFCALRLQAGGIHAKTNVGCSLGMLLVWGLSLVGSTIIKLEIPYIILIYIISMIVMFCFAPKGKNINHFTTSSKLKKKLMSMLILSLFTIIAILNSNLRELFVYPVTLEVLTLLPVNNTDVKGE</sequence>
<keyword evidence="5" id="KW-0378">Hydrolase</keyword>
<evidence type="ECO:0000313" key="9">
    <source>
        <dbReference type="EMBL" id="SET72665.1"/>
    </source>
</evidence>
<dbReference type="InterPro" id="IPR006741">
    <property type="entry name" value="AgrB"/>
</dbReference>